<sequence>MFITSLITFGYLIKMTWFLKKSSNLSNNSQETVISFIYELKLTLEVYKTAIISGSLLLPIAMISLIFGTVKTPENIFNNLILLRVSNTALILYTFGYILVAVLIYIMTVSWSNKLYGVHIKKLEKMLGEFDV</sequence>
<keyword evidence="1" id="KW-0812">Transmembrane</keyword>
<dbReference type="AlphaFoldDB" id="A0A2W7IA22"/>
<dbReference type="Proteomes" id="UP000249542">
    <property type="component" value="Unassembled WGS sequence"/>
</dbReference>
<dbReference type="RefSeq" id="WP_111539441.1">
    <property type="nucleotide sequence ID" value="NZ_QKYV01000001.1"/>
</dbReference>
<feature type="transmembrane region" description="Helical" evidence="1">
    <location>
        <begin position="90"/>
        <end position="112"/>
    </location>
</feature>
<comment type="caution">
    <text evidence="2">The sequence shown here is derived from an EMBL/GenBank/DDBJ whole genome shotgun (WGS) entry which is preliminary data.</text>
</comment>
<gene>
    <name evidence="2" type="ORF">LX95_00070</name>
</gene>
<keyword evidence="1" id="KW-1133">Transmembrane helix</keyword>
<keyword evidence="1" id="KW-0472">Membrane</keyword>
<protein>
    <submittedName>
        <fullName evidence="2">Uncharacterized protein</fullName>
    </submittedName>
</protein>
<organism evidence="2 3">
    <name type="scientific">Mesonia algae</name>
    <dbReference type="NCBI Taxonomy" id="213248"/>
    <lineage>
        <taxon>Bacteria</taxon>
        <taxon>Pseudomonadati</taxon>
        <taxon>Bacteroidota</taxon>
        <taxon>Flavobacteriia</taxon>
        <taxon>Flavobacteriales</taxon>
        <taxon>Flavobacteriaceae</taxon>
        <taxon>Mesonia</taxon>
    </lineage>
</organism>
<evidence type="ECO:0000313" key="2">
    <source>
        <dbReference type="EMBL" id="PZW43746.1"/>
    </source>
</evidence>
<accession>A0A2W7IA22</accession>
<reference evidence="2 3" key="1">
    <citation type="submission" date="2018-06" db="EMBL/GenBank/DDBJ databases">
        <title>Genomic Encyclopedia of Archaeal and Bacterial Type Strains, Phase II (KMG-II): from individual species to whole genera.</title>
        <authorList>
            <person name="Goeker M."/>
        </authorList>
    </citation>
    <scope>NUCLEOTIDE SEQUENCE [LARGE SCALE GENOMIC DNA]</scope>
    <source>
        <strain evidence="2 3">DSM 15361</strain>
    </source>
</reference>
<name>A0A2W7IA22_9FLAO</name>
<evidence type="ECO:0000313" key="3">
    <source>
        <dbReference type="Proteomes" id="UP000249542"/>
    </source>
</evidence>
<keyword evidence="3" id="KW-1185">Reference proteome</keyword>
<dbReference type="EMBL" id="QKYV01000001">
    <property type="protein sequence ID" value="PZW43746.1"/>
    <property type="molecule type" value="Genomic_DNA"/>
</dbReference>
<feature type="transmembrane region" description="Helical" evidence="1">
    <location>
        <begin position="50"/>
        <end position="70"/>
    </location>
</feature>
<proteinExistence type="predicted"/>
<evidence type="ECO:0000256" key="1">
    <source>
        <dbReference type="SAM" id="Phobius"/>
    </source>
</evidence>